<name>A0A4R2IRG4_9ACTN</name>
<dbReference type="AlphaFoldDB" id="A0A4R2IRG4"/>
<dbReference type="Gene3D" id="1.50.10.100">
    <property type="entry name" value="Chondroitin AC/alginate lyase"/>
    <property type="match status" value="1"/>
</dbReference>
<dbReference type="Proteomes" id="UP000295573">
    <property type="component" value="Unassembled WGS sequence"/>
</dbReference>
<dbReference type="Gene3D" id="2.70.98.70">
    <property type="match status" value="1"/>
</dbReference>
<reference evidence="1 2" key="1">
    <citation type="journal article" date="2015" name="Stand. Genomic Sci.">
        <title>Genomic Encyclopedia of Bacterial and Archaeal Type Strains, Phase III: the genomes of soil and plant-associated and newly described type strains.</title>
        <authorList>
            <person name="Whitman W.B."/>
            <person name="Woyke T."/>
            <person name="Klenk H.P."/>
            <person name="Zhou Y."/>
            <person name="Lilburn T.G."/>
            <person name="Beck B.J."/>
            <person name="De Vos P."/>
            <person name="Vandamme P."/>
            <person name="Eisen J.A."/>
            <person name="Garrity G."/>
            <person name="Hugenholtz P."/>
            <person name="Kyrpides N.C."/>
        </authorList>
    </citation>
    <scope>NUCLEOTIDE SEQUENCE [LARGE SCALE GENOMIC DNA]</scope>
    <source>
        <strain evidence="1 2">VKM Ac-2541</strain>
    </source>
</reference>
<comment type="caution">
    <text evidence="1">The sequence shown here is derived from an EMBL/GenBank/DDBJ whole genome shotgun (WGS) entry which is preliminary data.</text>
</comment>
<dbReference type="InterPro" id="IPR008929">
    <property type="entry name" value="Chondroitin_lyas"/>
</dbReference>
<accession>A0A4R2IRG4</accession>
<proteinExistence type="predicted"/>
<evidence type="ECO:0000313" key="1">
    <source>
        <dbReference type="EMBL" id="TCO46986.1"/>
    </source>
</evidence>
<dbReference type="EMBL" id="SLWR01000006">
    <property type="protein sequence ID" value="TCO46986.1"/>
    <property type="molecule type" value="Genomic_DNA"/>
</dbReference>
<dbReference type="SUPFAM" id="SSF48230">
    <property type="entry name" value="Chondroitin AC/alginate lyase"/>
    <property type="match status" value="1"/>
</dbReference>
<protein>
    <submittedName>
        <fullName evidence="1">Heparinase II/III-like protein</fullName>
    </submittedName>
</protein>
<gene>
    <name evidence="1" type="ORF">EV646_106225</name>
</gene>
<keyword evidence="2" id="KW-1185">Reference proteome</keyword>
<organism evidence="1 2">
    <name type="scientific">Kribbella antiqua</name>
    <dbReference type="NCBI Taxonomy" id="2512217"/>
    <lineage>
        <taxon>Bacteria</taxon>
        <taxon>Bacillati</taxon>
        <taxon>Actinomycetota</taxon>
        <taxon>Actinomycetes</taxon>
        <taxon>Propionibacteriales</taxon>
        <taxon>Kribbellaceae</taxon>
        <taxon>Kribbella</taxon>
    </lineage>
</organism>
<dbReference type="RefSeq" id="WP_241996156.1">
    <property type="nucleotide sequence ID" value="NZ_SLWR01000006.1"/>
</dbReference>
<evidence type="ECO:0000313" key="2">
    <source>
        <dbReference type="Proteomes" id="UP000295573"/>
    </source>
</evidence>
<sequence>MGLKNQWAAVGAEERQRAVAEARARVGVPDLQNREVWDHRDPAAVAAILNEAAADRAKPWPHTLLSEYARYWRDGVRTAYEDPAGEVRRRTRTAVLAAVLTQEHVDEAADGLLLLCEQTTWCWAAHESFATARHEVLGDPDEPYLDLGAAETAEILAWADLVLGPALDERVPGSRRRMRREVRQRVIQPFLTDRRWHWLGLDGHLHNWNPWIHGHVLTAALFLESDAVEVVDLVVDGLDRYLNAMPADGGCDEGYAYWWNGPARLAEAIELLDRITDGALDPWSCPPLDELARYPQRMALGDGWYVNVGDGPARPDPNQPWHVLHRWGRRHQDSDVMAHAAAHRDQPIAPASGLGRALVGLTDDTWWNAAKAELPLPRSTWLPDVQLLVARNDSGLTLAIKGGHNDENHNHNDVGSFIAALDSTPVLIDLGQPTYTALSFSDRRYEQWVVRSDWHNLPLIDGHEQPPGSQYRATDLKVNNNSLSLQLSHAYPHAPDYRRTAALEDVITVADEWTGDHQIEQHFVIAGTPVSLDPHEFVVETLAGATARISWDAGTGRLETRGVDDPLLESVWGPVVHRLIIDTEGNSFRLTVRRGERP</sequence>